<keyword evidence="5 8" id="KW-0464">Manganese</keyword>
<evidence type="ECO:0000256" key="5">
    <source>
        <dbReference type="ARBA" id="ARBA00023211"/>
    </source>
</evidence>
<keyword evidence="4" id="KW-0378">Hydrolase</keyword>
<dbReference type="GO" id="GO:0030388">
    <property type="term" value="P:fructose 1,6-bisphosphate metabolic process"/>
    <property type="evidence" value="ECO:0007669"/>
    <property type="project" value="TreeGrafter"/>
</dbReference>
<dbReference type="PIRSF" id="PIRSF004532">
    <property type="entry name" value="GlpX"/>
    <property type="match status" value="1"/>
</dbReference>
<reference evidence="10 11" key="1">
    <citation type="journal article" date="2019" name="ISME J.">
        <title>Deianiraea, an extracellular bacterium associated with the ciliate Paramecium, suggests an alternative scenario for the evolution of Rickettsiales.</title>
        <authorList>
            <person name="Castelli M."/>
            <person name="Sabaneyeva E."/>
            <person name="Lanzoni O."/>
            <person name="Lebedeva N."/>
            <person name="Floriano A.M."/>
            <person name="Gaiarsa S."/>
            <person name="Benken K."/>
            <person name="Modeo L."/>
            <person name="Bandi C."/>
            <person name="Potekhin A."/>
            <person name="Sassera D."/>
            <person name="Petroni G."/>
        </authorList>
    </citation>
    <scope>NUCLEOTIDE SEQUENCE [LARGE SCALE GENOMIC DNA]</scope>
    <source>
        <strain evidence="10">CyL4-1</strain>
    </source>
</reference>
<gene>
    <name evidence="10" type="ORF">Deia_00422</name>
</gene>
<dbReference type="GO" id="GO:0042132">
    <property type="term" value="F:fructose 1,6-bisphosphate 1-phosphatase activity"/>
    <property type="evidence" value="ECO:0007669"/>
    <property type="project" value="UniProtKB-EC"/>
</dbReference>
<comment type="catalytic activity">
    <reaction evidence="1">
        <text>beta-D-fructose 1,6-bisphosphate + H2O = beta-D-fructose 6-phosphate + phosphate</text>
        <dbReference type="Rhea" id="RHEA:11064"/>
        <dbReference type="ChEBI" id="CHEBI:15377"/>
        <dbReference type="ChEBI" id="CHEBI:32966"/>
        <dbReference type="ChEBI" id="CHEBI:43474"/>
        <dbReference type="ChEBI" id="CHEBI:57634"/>
        <dbReference type="EC" id="3.1.3.11"/>
    </reaction>
</comment>
<evidence type="ECO:0000313" key="10">
    <source>
        <dbReference type="EMBL" id="QED23223.1"/>
    </source>
</evidence>
<keyword evidence="3 8" id="KW-0479">Metal-binding</keyword>
<evidence type="ECO:0000256" key="2">
    <source>
        <dbReference type="ARBA" id="ARBA00008989"/>
    </source>
</evidence>
<feature type="binding site" evidence="9">
    <location>
        <begin position="169"/>
        <end position="171"/>
    </location>
    <ligand>
        <name>substrate</name>
    </ligand>
</feature>
<feature type="binding site" evidence="8">
    <location>
        <position position="93"/>
    </location>
    <ligand>
        <name>Mn(2+)</name>
        <dbReference type="ChEBI" id="CHEBI:29035"/>
        <label>2</label>
    </ligand>
</feature>
<sequence>MNNKILFTLVEEIALQTSVKAAIASYKWLGKGDSNAADQAAVFAMRDFLAKQDVIRGKIVIGEGERDEAPMLYIGEVLGSGSHDFDIAVDPLEGTALCADNKKNSITAIAIGQSGSILHAPDVYMEKIAGGQMLAGKIDLDKTIEENITAVARTLEKDVADVTITILDRPRHKEMIDRARAFGASVSLIQDGDVSAVISVALGNSDLYIGIGGAPEGVLAAAALKTIDGYMQTRLICDTDEKKQRASKMGVVDFAKKYTISDMIKGDVVFAITGVSDGDLCDGVFEIDENFTTSSLVLNSFEKSIKNIELTFNL</sequence>
<accession>A0A5B8XD61</accession>
<dbReference type="RefSeq" id="WP_146820510.1">
    <property type="nucleotide sequence ID" value="NZ_CP029077.1"/>
</dbReference>
<feature type="binding site" evidence="8">
    <location>
        <position position="63"/>
    </location>
    <ligand>
        <name>Mn(2+)</name>
        <dbReference type="ChEBI" id="CHEBI:29035"/>
        <label>1</label>
    </ligand>
</feature>
<feature type="binding site" evidence="8">
    <location>
        <position position="90"/>
    </location>
    <ligand>
        <name>Mn(2+)</name>
        <dbReference type="ChEBI" id="CHEBI:29035"/>
        <label>2</label>
    </ligand>
</feature>
<dbReference type="AlphaFoldDB" id="A0A5B8XD61"/>
<name>A0A5B8XD61_9RICK</name>
<feature type="binding site" evidence="9">
    <location>
        <position position="213"/>
    </location>
    <ligand>
        <name>substrate</name>
    </ligand>
</feature>
<dbReference type="SUPFAM" id="SSF56655">
    <property type="entry name" value="Carbohydrate phosphatase"/>
    <property type="match status" value="1"/>
</dbReference>
<feature type="binding site" evidence="8">
    <location>
        <position position="216"/>
    </location>
    <ligand>
        <name>Mn(2+)</name>
        <dbReference type="ChEBI" id="CHEBI:29035"/>
        <label>2</label>
    </ligand>
</feature>
<feature type="binding site" evidence="9">
    <location>
        <begin position="191"/>
        <end position="193"/>
    </location>
    <ligand>
        <name>substrate</name>
    </ligand>
</feature>
<evidence type="ECO:0000256" key="7">
    <source>
        <dbReference type="PIRNR" id="PIRNR004532"/>
    </source>
</evidence>
<dbReference type="Pfam" id="PF03320">
    <property type="entry name" value="FBPase_glpX"/>
    <property type="match status" value="1"/>
</dbReference>
<dbReference type="GO" id="GO:0005829">
    <property type="term" value="C:cytosol"/>
    <property type="evidence" value="ECO:0007669"/>
    <property type="project" value="TreeGrafter"/>
</dbReference>
<feature type="binding site" evidence="8">
    <location>
        <position position="38"/>
    </location>
    <ligand>
        <name>Mn(2+)</name>
        <dbReference type="ChEBI" id="CHEBI:29035"/>
        <label>1</label>
    </ligand>
</feature>
<evidence type="ECO:0000256" key="1">
    <source>
        <dbReference type="ARBA" id="ARBA00001273"/>
    </source>
</evidence>
<protein>
    <recommendedName>
        <fullName evidence="7">Fructose-1,6-bisphosphatase</fullName>
    </recommendedName>
</protein>
<dbReference type="Gene3D" id="3.40.190.90">
    <property type="match status" value="1"/>
</dbReference>
<dbReference type="GO" id="GO:0006094">
    <property type="term" value="P:gluconeogenesis"/>
    <property type="evidence" value="ECO:0007669"/>
    <property type="project" value="InterPro"/>
</dbReference>
<evidence type="ECO:0000256" key="6">
    <source>
        <dbReference type="ARBA" id="ARBA00023277"/>
    </source>
</evidence>
<dbReference type="PANTHER" id="PTHR30447:SF0">
    <property type="entry name" value="FRUCTOSE-1,6-BISPHOSPHATASE 1 CLASS 2-RELATED"/>
    <property type="match status" value="1"/>
</dbReference>
<proteinExistence type="inferred from homology"/>
<keyword evidence="6 7" id="KW-0119">Carbohydrate metabolism</keyword>
<dbReference type="InterPro" id="IPR004464">
    <property type="entry name" value="FBPase_class-2/SBPase"/>
</dbReference>
<dbReference type="NCBIfam" id="TIGR00330">
    <property type="entry name" value="glpX"/>
    <property type="match status" value="1"/>
</dbReference>
<feature type="binding site" evidence="9">
    <location>
        <begin position="93"/>
        <end position="95"/>
    </location>
    <ligand>
        <name>substrate</name>
    </ligand>
</feature>
<dbReference type="PANTHER" id="PTHR30447">
    <property type="entry name" value="FRUCTOSE-1,6-BISPHOSPHATASE CLASS 2"/>
    <property type="match status" value="1"/>
</dbReference>
<comment type="cofactor">
    <cofactor evidence="8">
        <name>Mn(2+)</name>
        <dbReference type="ChEBI" id="CHEBI:29035"/>
    </cofactor>
</comment>
<evidence type="ECO:0000256" key="9">
    <source>
        <dbReference type="PIRSR" id="PIRSR004532-2"/>
    </source>
</evidence>
<dbReference type="OrthoDB" id="9779353at2"/>
<dbReference type="GO" id="GO:0046872">
    <property type="term" value="F:metal ion binding"/>
    <property type="evidence" value="ECO:0007669"/>
    <property type="project" value="UniProtKB-KW"/>
</dbReference>
<dbReference type="EMBL" id="CP029077">
    <property type="protein sequence ID" value="QED23223.1"/>
    <property type="molecule type" value="Genomic_DNA"/>
</dbReference>
<evidence type="ECO:0000256" key="3">
    <source>
        <dbReference type="ARBA" id="ARBA00022723"/>
    </source>
</evidence>
<feature type="binding site" evidence="9">
    <location>
        <position position="124"/>
    </location>
    <ligand>
        <name>substrate</name>
    </ligand>
</feature>
<evidence type="ECO:0000256" key="8">
    <source>
        <dbReference type="PIRSR" id="PIRSR004532-1"/>
    </source>
</evidence>
<keyword evidence="11" id="KW-1185">Reference proteome</keyword>
<evidence type="ECO:0000256" key="4">
    <source>
        <dbReference type="ARBA" id="ARBA00022801"/>
    </source>
</evidence>
<dbReference type="Gene3D" id="3.30.540.10">
    <property type="entry name" value="Fructose-1,6-Bisphosphatase, subunit A, domain 1"/>
    <property type="match status" value="1"/>
</dbReference>
<dbReference type="Proteomes" id="UP000321934">
    <property type="component" value="Chromosome"/>
</dbReference>
<evidence type="ECO:0000313" key="11">
    <source>
        <dbReference type="Proteomes" id="UP000321934"/>
    </source>
</evidence>
<organism evidence="10 11">
    <name type="scientific">Candidatus Deianiraea vastatrix</name>
    <dbReference type="NCBI Taxonomy" id="2163644"/>
    <lineage>
        <taxon>Bacteria</taxon>
        <taxon>Pseudomonadati</taxon>
        <taxon>Pseudomonadota</taxon>
        <taxon>Alphaproteobacteria</taxon>
        <taxon>Rickettsiales</taxon>
        <taxon>Candidatus Deianiraeaceae</taxon>
        <taxon>Candidatus Deianiraea</taxon>
    </lineage>
</organism>
<comment type="similarity">
    <text evidence="2 7">Belongs to the FBPase class 2 family.</text>
</comment>
<dbReference type="GO" id="GO:0006071">
    <property type="term" value="P:glycerol metabolic process"/>
    <property type="evidence" value="ECO:0007669"/>
    <property type="project" value="InterPro"/>
</dbReference>